<dbReference type="GO" id="GO:0004175">
    <property type="term" value="F:endopeptidase activity"/>
    <property type="evidence" value="ECO:0007669"/>
    <property type="project" value="UniProtKB-ARBA"/>
</dbReference>
<dbReference type="AlphaFoldDB" id="A0A1M6MS70"/>
<evidence type="ECO:0000313" key="4">
    <source>
        <dbReference type="Proteomes" id="UP000184465"/>
    </source>
</evidence>
<dbReference type="GO" id="GO:0080120">
    <property type="term" value="P:CAAX-box protein maturation"/>
    <property type="evidence" value="ECO:0007669"/>
    <property type="project" value="UniProtKB-ARBA"/>
</dbReference>
<keyword evidence="1" id="KW-1133">Transmembrane helix</keyword>
<feature type="transmembrane region" description="Helical" evidence="1">
    <location>
        <begin position="149"/>
        <end position="167"/>
    </location>
</feature>
<keyword evidence="4" id="KW-1185">Reference proteome</keyword>
<organism evidence="3 4">
    <name type="scientific">Paramaledivibacter caminithermalis (strain DSM 15212 / CIP 107654 / DViRD3)</name>
    <name type="common">Clostridium caminithermale</name>
    <dbReference type="NCBI Taxonomy" id="1121301"/>
    <lineage>
        <taxon>Bacteria</taxon>
        <taxon>Bacillati</taxon>
        <taxon>Bacillota</taxon>
        <taxon>Clostridia</taxon>
        <taxon>Peptostreptococcales</taxon>
        <taxon>Caminicellaceae</taxon>
        <taxon>Paramaledivibacter</taxon>
    </lineage>
</organism>
<evidence type="ECO:0000259" key="2">
    <source>
        <dbReference type="Pfam" id="PF02517"/>
    </source>
</evidence>
<feature type="transmembrane region" description="Helical" evidence="1">
    <location>
        <begin position="281"/>
        <end position="305"/>
    </location>
</feature>
<keyword evidence="1" id="KW-0472">Membrane</keyword>
<evidence type="ECO:0000256" key="1">
    <source>
        <dbReference type="SAM" id="Phobius"/>
    </source>
</evidence>
<protein>
    <recommendedName>
        <fullName evidence="2">CAAX prenyl protease 2/Lysostaphin resistance protein A-like domain-containing protein</fullName>
    </recommendedName>
</protein>
<name>A0A1M6MS70_PARC5</name>
<dbReference type="PANTHER" id="PTHR39430:SF1">
    <property type="entry name" value="PROTEASE"/>
    <property type="match status" value="1"/>
</dbReference>
<dbReference type="Pfam" id="PF02517">
    <property type="entry name" value="Rce1-like"/>
    <property type="match status" value="1"/>
</dbReference>
<evidence type="ECO:0000313" key="3">
    <source>
        <dbReference type="EMBL" id="SHJ86358.1"/>
    </source>
</evidence>
<feature type="transmembrane region" description="Helical" evidence="1">
    <location>
        <begin position="29"/>
        <end position="49"/>
    </location>
</feature>
<feature type="transmembrane region" description="Helical" evidence="1">
    <location>
        <begin position="216"/>
        <end position="236"/>
    </location>
</feature>
<feature type="transmembrane region" description="Helical" evidence="1">
    <location>
        <begin position="187"/>
        <end position="204"/>
    </location>
</feature>
<dbReference type="PANTHER" id="PTHR39430">
    <property type="entry name" value="MEMBRANE-ASSOCIATED PROTEASE-RELATED"/>
    <property type="match status" value="1"/>
</dbReference>
<gene>
    <name evidence="3" type="ORF">SAMN02745912_01393</name>
</gene>
<feature type="transmembrane region" description="Helical" evidence="1">
    <location>
        <begin position="113"/>
        <end position="137"/>
    </location>
</feature>
<feature type="domain" description="CAAX prenyl protease 2/Lysostaphin resistance protein A-like" evidence="2">
    <location>
        <begin position="154"/>
        <end position="245"/>
    </location>
</feature>
<proteinExistence type="predicted"/>
<feature type="transmembrane region" description="Helical" evidence="1">
    <location>
        <begin position="69"/>
        <end position="93"/>
    </location>
</feature>
<dbReference type="InterPro" id="IPR003675">
    <property type="entry name" value="Rce1/LyrA-like_dom"/>
</dbReference>
<reference evidence="3 4" key="1">
    <citation type="submission" date="2016-11" db="EMBL/GenBank/DDBJ databases">
        <authorList>
            <person name="Jaros S."/>
            <person name="Januszkiewicz K."/>
            <person name="Wedrychowicz H."/>
        </authorList>
    </citation>
    <scope>NUCLEOTIDE SEQUENCE [LARGE SCALE GENOMIC DNA]</scope>
    <source>
        <strain evidence="3 4">DSM 15212</strain>
    </source>
</reference>
<sequence length="308" mass="33809">MIMGKENSVLSKENRIFSLTKESRYLPNAFLAIIIIIIVLFGIDLVLFLTPLGNIGRNISVEGLKGEALFFSINGLGVRFGMYILTFFAWVKFIEKRPLYTMGFGKDSFFKKYFRGFILGFLMMGFCVIAFTVMGLVRIDVSNPSIKGFNALGSVFIVLMGWMIQGASEEIMIRGWLLPVIGSRHNVALGIFISSTLFGAMHLLNANINILPMLNLILFGLFAALYVIWEGGIWGICGLHSAWNWTQGNVFGIEVSGNLPAGGILIDLETAQGSELITGGLFGIEGGVVCSIVLALGIITLVFLIKRR</sequence>
<dbReference type="OrthoDB" id="324900at2"/>
<keyword evidence="1" id="KW-0812">Transmembrane</keyword>
<dbReference type="EMBL" id="FRAG01000012">
    <property type="protein sequence ID" value="SHJ86358.1"/>
    <property type="molecule type" value="Genomic_DNA"/>
</dbReference>
<dbReference type="Proteomes" id="UP000184465">
    <property type="component" value="Unassembled WGS sequence"/>
</dbReference>
<dbReference type="STRING" id="1121301.SAMN02745912_01393"/>
<accession>A0A1M6MS70</accession>